<dbReference type="EMBL" id="DF849761">
    <property type="protein sequence ID" value="GAT58651.1"/>
    <property type="molecule type" value="Genomic_DNA"/>
</dbReference>
<evidence type="ECO:0000256" key="2">
    <source>
        <dbReference type="SAM" id="MobiDB-lite"/>
    </source>
</evidence>
<feature type="region of interest" description="Disordered" evidence="2">
    <location>
        <begin position="282"/>
        <end position="310"/>
    </location>
</feature>
<dbReference type="InterPro" id="IPR018800">
    <property type="entry name" value="PRCC"/>
</dbReference>
<evidence type="ECO:0000256" key="1">
    <source>
        <dbReference type="SAM" id="Coils"/>
    </source>
</evidence>
<gene>
    <name evidence="3" type="ORF">MCHLO_15058</name>
</gene>
<accession>A0ABQ0M5N6</accession>
<keyword evidence="1" id="KW-0175">Coiled coil</keyword>
<name>A0ABQ0M5N6_MYCCL</name>
<feature type="region of interest" description="Disordered" evidence="2">
    <location>
        <begin position="1"/>
        <end position="125"/>
    </location>
</feature>
<reference evidence="3" key="1">
    <citation type="submission" date="2014-09" db="EMBL/GenBank/DDBJ databases">
        <title>Genome sequence of the luminous mushroom Mycena chlorophos for searching fungal bioluminescence genes.</title>
        <authorList>
            <person name="Tanaka Y."/>
            <person name="Kasuga D."/>
            <person name="Oba Y."/>
            <person name="Hase S."/>
            <person name="Sato K."/>
            <person name="Oba Y."/>
            <person name="Sakakibara Y."/>
        </authorList>
    </citation>
    <scope>NUCLEOTIDE SEQUENCE</scope>
</reference>
<feature type="region of interest" description="Disordered" evidence="2">
    <location>
        <begin position="146"/>
        <end position="171"/>
    </location>
</feature>
<feature type="compositionally biased region" description="Pro residues" evidence="2">
    <location>
        <begin position="203"/>
        <end position="213"/>
    </location>
</feature>
<dbReference type="Pfam" id="PF10253">
    <property type="entry name" value="PRCC"/>
    <property type="match status" value="1"/>
</dbReference>
<feature type="compositionally biased region" description="Low complexity" evidence="2">
    <location>
        <begin position="19"/>
        <end position="36"/>
    </location>
</feature>
<proteinExistence type="predicted"/>
<sequence>MNLGLGDYGSDSEHESDTESSVAPPAVSKPVAAAPAPKKRPPKKITIGLPTLGPAPEADELDDERPPAKKARLESGAGRSSLLSMLPAPKDKNPVLPPPQRALGGGAAPALTFNSTPKVETATSGDALKSNPIAFRPASLAKGRANVNVEEGAKSKSTTAPRPTAAPSVDFFSLEGTSSSTLAAAASSSSRPTISSAPVVPTFEPPEPTPTDPYPGYYTLPSGAWAAYDPEYYAKFQKKWQKEYDAHVRALEKGRVKGFEELDQTEVEEIDAAREMEKAKKEVQEREARKAVTAGAGAGPSAPNIKLTASKSSRIANTRHQLATMLHQAYSNREALEEKIAEGKRNRKEAGNKYGF</sequence>
<dbReference type="Proteomes" id="UP000815677">
    <property type="component" value="Unassembled WGS sequence"/>
</dbReference>
<feature type="coiled-coil region" evidence="1">
    <location>
        <begin position="326"/>
        <end position="353"/>
    </location>
</feature>
<protein>
    <recommendedName>
        <fullName evidence="5">Mitotic checkpoint regulator, MAD2B-interacting-domain-containing protein</fullName>
    </recommendedName>
</protein>
<feature type="compositionally biased region" description="Low complexity" evidence="2">
    <location>
        <begin position="183"/>
        <end position="202"/>
    </location>
</feature>
<feature type="compositionally biased region" description="Basic and acidic residues" evidence="2">
    <location>
        <begin position="64"/>
        <end position="73"/>
    </location>
</feature>
<dbReference type="PANTHER" id="PTHR13621">
    <property type="entry name" value="PROLINE-RICH PROTEIN PRCC"/>
    <property type="match status" value="1"/>
</dbReference>
<dbReference type="PANTHER" id="PTHR13621:SF2">
    <property type="entry name" value="PROLINE-RICH PROTEIN PRCC"/>
    <property type="match status" value="1"/>
</dbReference>
<evidence type="ECO:0008006" key="5">
    <source>
        <dbReference type="Google" id="ProtNLM"/>
    </source>
</evidence>
<feature type="compositionally biased region" description="Polar residues" evidence="2">
    <location>
        <begin position="112"/>
        <end position="124"/>
    </location>
</feature>
<organism evidence="3 4">
    <name type="scientific">Mycena chlorophos</name>
    <name type="common">Agaric fungus</name>
    <name type="synonym">Agaricus chlorophos</name>
    <dbReference type="NCBI Taxonomy" id="658473"/>
    <lineage>
        <taxon>Eukaryota</taxon>
        <taxon>Fungi</taxon>
        <taxon>Dikarya</taxon>
        <taxon>Basidiomycota</taxon>
        <taxon>Agaricomycotina</taxon>
        <taxon>Agaricomycetes</taxon>
        <taxon>Agaricomycetidae</taxon>
        <taxon>Agaricales</taxon>
        <taxon>Marasmiineae</taxon>
        <taxon>Mycenaceae</taxon>
        <taxon>Mycena</taxon>
    </lineage>
</organism>
<keyword evidence="4" id="KW-1185">Reference proteome</keyword>
<evidence type="ECO:0000313" key="4">
    <source>
        <dbReference type="Proteomes" id="UP000815677"/>
    </source>
</evidence>
<evidence type="ECO:0000313" key="3">
    <source>
        <dbReference type="EMBL" id="GAT58651.1"/>
    </source>
</evidence>
<feature type="region of interest" description="Disordered" evidence="2">
    <location>
        <begin position="183"/>
        <end position="215"/>
    </location>
</feature>